<dbReference type="EMBL" id="MBEW02000005">
    <property type="protein sequence ID" value="RDY21643.1"/>
    <property type="molecule type" value="Genomic_DNA"/>
</dbReference>
<dbReference type="STRING" id="1871336.BBG48_05985"/>
<proteinExistence type="predicted"/>
<feature type="transmembrane region" description="Helical" evidence="1">
    <location>
        <begin position="12"/>
        <end position="34"/>
    </location>
</feature>
<name>A0A371IMC0_9FIRM</name>
<organism evidence="2 3">
    <name type="scientific">Criibacterium bergeronii</name>
    <dbReference type="NCBI Taxonomy" id="1871336"/>
    <lineage>
        <taxon>Bacteria</taxon>
        <taxon>Bacillati</taxon>
        <taxon>Bacillota</taxon>
        <taxon>Clostridia</taxon>
        <taxon>Peptostreptococcales</taxon>
        <taxon>Filifactoraceae</taxon>
        <taxon>Criibacterium</taxon>
    </lineage>
</organism>
<keyword evidence="1" id="KW-0812">Transmembrane</keyword>
<gene>
    <name evidence="2" type="ORF">BBG48_003420</name>
</gene>
<reference evidence="2 3" key="1">
    <citation type="journal article" date="2016" name="Genome Announc.">
        <title>Draft Genome Sequence of Criibacterium bergeronii gen. nov., sp. nov., Strain CCRI-22567T, Isolated from a Vaginal Sample from a Woman with Bacterial Vaginosis.</title>
        <authorList>
            <person name="Maheux A.F."/>
            <person name="Berube E."/>
            <person name="Boudreau D.K."/>
            <person name="Raymond F."/>
            <person name="Corbeil J."/>
            <person name="Roy P.H."/>
            <person name="Boissinot M."/>
            <person name="Omar R.F."/>
        </authorList>
    </citation>
    <scope>NUCLEOTIDE SEQUENCE [LARGE SCALE GENOMIC DNA]</scope>
    <source>
        <strain evidence="2 3">CCRI-22567</strain>
    </source>
</reference>
<protein>
    <submittedName>
        <fullName evidence="2">Uncharacterized protein</fullName>
    </submittedName>
</protein>
<comment type="caution">
    <text evidence="2">The sequence shown here is derived from an EMBL/GenBank/DDBJ whole genome shotgun (WGS) entry which is preliminary data.</text>
</comment>
<keyword evidence="3" id="KW-1185">Reference proteome</keyword>
<dbReference type="RefSeq" id="WP_068911946.1">
    <property type="nucleotide sequence ID" value="NZ_MBEW02000005.1"/>
</dbReference>
<evidence type="ECO:0000313" key="3">
    <source>
        <dbReference type="Proteomes" id="UP000093352"/>
    </source>
</evidence>
<dbReference type="AlphaFoldDB" id="A0A371IMC0"/>
<evidence type="ECO:0000313" key="2">
    <source>
        <dbReference type="EMBL" id="RDY21643.1"/>
    </source>
</evidence>
<dbReference type="Proteomes" id="UP000093352">
    <property type="component" value="Unassembled WGS sequence"/>
</dbReference>
<evidence type="ECO:0000256" key="1">
    <source>
        <dbReference type="SAM" id="Phobius"/>
    </source>
</evidence>
<sequence length="203" mass="23633">MKKFKSLSNNKAVISVAVVIIMTVINLIVLGALISNQNKYLTSSLKSQTYANELLEQSKLAVIDKAVIETFKTTFYEENPRFMDSDFVTYIKNDGKSVLQTYGVDKINKKFRTKFTINLQYYVKIYCPKEFNLNVKELSSIYGSSITDFHVYTFLDDTKRTEKLYYRLNSPKFTGEDIDLILSDNWEKVFDKYKDMVIVKSLY</sequence>
<keyword evidence="1" id="KW-1133">Transmembrane helix</keyword>
<keyword evidence="1" id="KW-0472">Membrane</keyword>
<accession>A0A371IMC0</accession>